<dbReference type="InterPro" id="IPR013815">
    <property type="entry name" value="ATP_grasp_subdomain_1"/>
</dbReference>
<dbReference type="InterPro" id="IPR020560">
    <property type="entry name" value="PRibGlycinamide_synth_C-dom"/>
</dbReference>
<feature type="domain" description="ATP-grasp" evidence="14">
    <location>
        <begin position="110"/>
        <end position="319"/>
    </location>
</feature>
<dbReference type="InterPro" id="IPR011761">
    <property type="entry name" value="ATP-grasp"/>
</dbReference>
<dbReference type="GO" id="GO:0006189">
    <property type="term" value="P:'de novo' IMP biosynthetic process"/>
    <property type="evidence" value="ECO:0007669"/>
    <property type="project" value="UniProtKB-UniRule"/>
</dbReference>
<dbReference type="AlphaFoldDB" id="A0A1F6LHE0"/>
<evidence type="ECO:0000256" key="12">
    <source>
        <dbReference type="HAMAP-Rule" id="MF_00138"/>
    </source>
</evidence>
<comment type="pathway">
    <text evidence="3 12">Purine metabolism; IMP biosynthesis via de novo pathway; N(1)-(5-phospho-D-ribosyl)glycinamide from 5-phospho-alpha-D-ribose 1-diphosphate: step 2/2.</text>
</comment>
<dbReference type="EMBL" id="MFPS01000008">
    <property type="protein sequence ID" value="OGH58842.1"/>
    <property type="molecule type" value="Genomic_DNA"/>
</dbReference>
<evidence type="ECO:0000256" key="5">
    <source>
        <dbReference type="ARBA" id="ARBA00022598"/>
    </source>
</evidence>
<evidence type="ECO:0000256" key="7">
    <source>
        <dbReference type="ARBA" id="ARBA00022755"/>
    </source>
</evidence>
<dbReference type="InterPro" id="IPR037123">
    <property type="entry name" value="PRibGlycinamide_synth_C_sf"/>
</dbReference>
<evidence type="ECO:0000256" key="9">
    <source>
        <dbReference type="ARBA" id="ARBA00038345"/>
    </source>
</evidence>
<dbReference type="GO" id="GO:0005524">
    <property type="term" value="F:ATP binding"/>
    <property type="evidence" value="ECO:0007669"/>
    <property type="project" value="UniProtKB-UniRule"/>
</dbReference>
<dbReference type="Pfam" id="PF02843">
    <property type="entry name" value="GARS_C"/>
    <property type="match status" value="1"/>
</dbReference>
<dbReference type="SMART" id="SM01209">
    <property type="entry name" value="GARS_A"/>
    <property type="match status" value="1"/>
</dbReference>
<keyword evidence="6 13" id="KW-0547">Nucleotide-binding</keyword>
<organism evidence="15 16">
    <name type="scientific">Candidatus Magasanikbacteria bacterium RIFCSPHIGHO2_01_FULL_33_34</name>
    <dbReference type="NCBI Taxonomy" id="1798671"/>
    <lineage>
        <taxon>Bacteria</taxon>
        <taxon>Candidatus Magasanikiibacteriota</taxon>
    </lineage>
</organism>
<evidence type="ECO:0000256" key="3">
    <source>
        <dbReference type="ARBA" id="ARBA00005174"/>
    </source>
</evidence>
<dbReference type="Proteomes" id="UP000177067">
    <property type="component" value="Unassembled WGS sequence"/>
</dbReference>
<dbReference type="InterPro" id="IPR020562">
    <property type="entry name" value="PRibGlycinamide_synth_N"/>
</dbReference>
<dbReference type="PANTHER" id="PTHR43472">
    <property type="entry name" value="PHOSPHORIBOSYLAMINE--GLYCINE LIGASE"/>
    <property type="match status" value="1"/>
</dbReference>
<evidence type="ECO:0000256" key="2">
    <source>
        <dbReference type="ARBA" id="ARBA00001946"/>
    </source>
</evidence>
<evidence type="ECO:0000256" key="1">
    <source>
        <dbReference type="ARBA" id="ARBA00001936"/>
    </source>
</evidence>
<comment type="cofactor">
    <cofactor evidence="1">
        <name>Mn(2+)</name>
        <dbReference type="ChEBI" id="CHEBI:29035"/>
    </cofactor>
</comment>
<evidence type="ECO:0000256" key="8">
    <source>
        <dbReference type="ARBA" id="ARBA00022840"/>
    </source>
</evidence>
<evidence type="ECO:0000313" key="16">
    <source>
        <dbReference type="Proteomes" id="UP000177067"/>
    </source>
</evidence>
<name>A0A1F6LHE0_9BACT</name>
<evidence type="ECO:0000259" key="14">
    <source>
        <dbReference type="PROSITE" id="PS50975"/>
    </source>
</evidence>
<dbReference type="SUPFAM" id="SSF52440">
    <property type="entry name" value="PreATP-grasp domain"/>
    <property type="match status" value="1"/>
</dbReference>
<dbReference type="Gene3D" id="3.30.470.20">
    <property type="entry name" value="ATP-grasp fold, B domain"/>
    <property type="match status" value="1"/>
</dbReference>
<dbReference type="Gene3D" id="3.40.50.20">
    <property type="match status" value="1"/>
</dbReference>
<dbReference type="InterPro" id="IPR016185">
    <property type="entry name" value="PreATP-grasp_dom_sf"/>
</dbReference>
<comment type="cofactor">
    <cofactor evidence="2">
        <name>Mg(2+)</name>
        <dbReference type="ChEBI" id="CHEBI:18420"/>
    </cofactor>
</comment>
<evidence type="ECO:0000256" key="11">
    <source>
        <dbReference type="ARBA" id="ARBA00042864"/>
    </source>
</evidence>
<reference evidence="15 16" key="1">
    <citation type="journal article" date="2016" name="Nat. Commun.">
        <title>Thousands of microbial genomes shed light on interconnected biogeochemical processes in an aquifer system.</title>
        <authorList>
            <person name="Anantharaman K."/>
            <person name="Brown C.T."/>
            <person name="Hug L.A."/>
            <person name="Sharon I."/>
            <person name="Castelle C.J."/>
            <person name="Probst A.J."/>
            <person name="Thomas B.C."/>
            <person name="Singh A."/>
            <person name="Wilkins M.J."/>
            <person name="Karaoz U."/>
            <person name="Brodie E.L."/>
            <person name="Williams K.H."/>
            <person name="Hubbard S.S."/>
            <person name="Banfield J.F."/>
        </authorList>
    </citation>
    <scope>NUCLEOTIDE SEQUENCE [LARGE SCALE GENOMIC DNA]</scope>
</reference>
<dbReference type="Pfam" id="PF01071">
    <property type="entry name" value="GARS_A"/>
    <property type="match status" value="1"/>
</dbReference>
<evidence type="ECO:0000313" key="15">
    <source>
        <dbReference type="EMBL" id="OGH58842.1"/>
    </source>
</evidence>
<dbReference type="Gene3D" id="3.90.600.10">
    <property type="entry name" value="Phosphoribosylglycinamide synthetase, C-terminal domain"/>
    <property type="match status" value="1"/>
</dbReference>
<dbReference type="HAMAP" id="MF_00138">
    <property type="entry name" value="GARS"/>
    <property type="match status" value="1"/>
</dbReference>
<dbReference type="Pfam" id="PF02844">
    <property type="entry name" value="GARS_N"/>
    <property type="match status" value="1"/>
</dbReference>
<dbReference type="GO" id="GO:0004637">
    <property type="term" value="F:phosphoribosylamine-glycine ligase activity"/>
    <property type="evidence" value="ECO:0007669"/>
    <property type="project" value="UniProtKB-UniRule"/>
</dbReference>
<evidence type="ECO:0000256" key="10">
    <source>
        <dbReference type="ARBA" id="ARBA00042242"/>
    </source>
</evidence>
<proteinExistence type="inferred from homology"/>
<sequence length="436" mass="47965">MNILLVGSGAREHAIAKAIKRSKKPTNIFCFASNNNPGIKELSSNYKIGKITDTKTIADFAKDNNIDFAIIGPEAPLEAGVVDKLKEQNIPSIGPTKKLAQLETSKSFTRNLLRKYNIPGGPKYKYFSDINGVKEFIDSLGGNYVVKADGLMGGKGVKVSGDHLQSIADGIAFCEELIAQDGTFLIEEKLIGQEFSLLSFSDGNNLAHMIAIQDHKRAFVNDTGPNTGGMGSYSDSDHKLPFLTNTDIEQAHKINQATIKAIKDEFNEEYKGIIYGGFMATKNGVNLIEYNARFGDPECMNILSLLESDFVELCLAIIKGNLTQDHARFAKKASVCKYAVPIGYPDNPIKNKIIDVSAVENKELIHYASVDMKENELYETGSRTIAIVSVSDSISDAELIAESEIKKIKGPLFHREDIGTEELIEKRIKMMADLRK</sequence>
<keyword evidence="5 12" id="KW-0436">Ligase</keyword>
<dbReference type="PANTHER" id="PTHR43472:SF1">
    <property type="entry name" value="PHOSPHORIBOSYLAMINE--GLYCINE LIGASE, CHLOROPLASTIC"/>
    <property type="match status" value="1"/>
</dbReference>
<accession>A0A1F6LHE0</accession>
<dbReference type="EC" id="6.3.4.13" evidence="4 12"/>
<protein>
    <recommendedName>
        <fullName evidence="4 12">Phosphoribosylamine--glycine ligase</fullName>
        <ecNumber evidence="4 12">6.3.4.13</ecNumber>
    </recommendedName>
    <alternativeName>
        <fullName evidence="12">GARS</fullName>
    </alternativeName>
    <alternativeName>
        <fullName evidence="10 12">Glycinamide ribonucleotide synthetase</fullName>
    </alternativeName>
    <alternativeName>
        <fullName evidence="11 12">Phosphoribosylglycinamide synthetase</fullName>
    </alternativeName>
</protein>
<dbReference type="SUPFAM" id="SSF56059">
    <property type="entry name" value="Glutathione synthetase ATP-binding domain-like"/>
    <property type="match status" value="1"/>
</dbReference>
<comment type="catalytic activity">
    <reaction evidence="12">
        <text>5-phospho-beta-D-ribosylamine + glycine + ATP = N(1)-(5-phospho-beta-D-ribosyl)glycinamide + ADP + phosphate + H(+)</text>
        <dbReference type="Rhea" id="RHEA:17453"/>
        <dbReference type="ChEBI" id="CHEBI:15378"/>
        <dbReference type="ChEBI" id="CHEBI:30616"/>
        <dbReference type="ChEBI" id="CHEBI:43474"/>
        <dbReference type="ChEBI" id="CHEBI:57305"/>
        <dbReference type="ChEBI" id="CHEBI:58681"/>
        <dbReference type="ChEBI" id="CHEBI:143788"/>
        <dbReference type="ChEBI" id="CHEBI:456216"/>
        <dbReference type="EC" id="6.3.4.13"/>
    </reaction>
</comment>
<dbReference type="SMART" id="SM01210">
    <property type="entry name" value="GARS_C"/>
    <property type="match status" value="1"/>
</dbReference>
<keyword evidence="7 12" id="KW-0658">Purine biosynthesis</keyword>
<dbReference type="GO" id="GO:0046872">
    <property type="term" value="F:metal ion binding"/>
    <property type="evidence" value="ECO:0007669"/>
    <property type="project" value="InterPro"/>
</dbReference>
<gene>
    <name evidence="12" type="primary">purD</name>
    <name evidence="15" type="ORF">A2725_03775</name>
</gene>
<comment type="similarity">
    <text evidence="9 12">Belongs to the GARS family.</text>
</comment>
<dbReference type="UniPathway" id="UPA00074">
    <property type="reaction ID" value="UER00125"/>
</dbReference>
<dbReference type="SUPFAM" id="SSF51246">
    <property type="entry name" value="Rudiment single hybrid motif"/>
    <property type="match status" value="1"/>
</dbReference>
<evidence type="ECO:0000256" key="13">
    <source>
        <dbReference type="PROSITE-ProRule" id="PRU00409"/>
    </source>
</evidence>
<dbReference type="InterPro" id="IPR011054">
    <property type="entry name" value="Rudment_hybrid_motif"/>
</dbReference>
<evidence type="ECO:0000256" key="4">
    <source>
        <dbReference type="ARBA" id="ARBA00013255"/>
    </source>
</evidence>
<comment type="caution">
    <text evidence="15">The sequence shown here is derived from an EMBL/GenBank/DDBJ whole genome shotgun (WGS) entry which is preliminary data.</text>
</comment>
<dbReference type="GO" id="GO:0009113">
    <property type="term" value="P:purine nucleobase biosynthetic process"/>
    <property type="evidence" value="ECO:0007669"/>
    <property type="project" value="InterPro"/>
</dbReference>
<dbReference type="InterPro" id="IPR020561">
    <property type="entry name" value="PRibGlycinamid_synth_ATP-grasp"/>
</dbReference>
<dbReference type="Gene3D" id="3.30.1490.20">
    <property type="entry name" value="ATP-grasp fold, A domain"/>
    <property type="match status" value="1"/>
</dbReference>
<dbReference type="PROSITE" id="PS00184">
    <property type="entry name" value="GARS"/>
    <property type="match status" value="1"/>
</dbReference>
<keyword evidence="8 13" id="KW-0067">ATP-binding</keyword>
<dbReference type="NCBIfam" id="TIGR00877">
    <property type="entry name" value="purD"/>
    <property type="match status" value="1"/>
</dbReference>
<evidence type="ECO:0000256" key="6">
    <source>
        <dbReference type="ARBA" id="ARBA00022741"/>
    </source>
</evidence>
<dbReference type="InterPro" id="IPR020559">
    <property type="entry name" value="PRibGlycinamide_synth_CS"/>
</dbReference>
<dbReference type="PROSITE" id="PS50975">
    <property type="entry name" value="ATP_GRASP"/>
    <property type="match status" value="1"/>
</dbReference>
<dbReference type="InterPro" id="IPR000115">
    <property type="entry name" value="PRibGlycinamide_synth"/>
</dbReference>